<proteinExistence type="inferred from homology"/>
<feature type="binding site" evidence="2">
    <location>
        <position position="377"/>
    </location>
    <ligand>
        <name>substrate</name>
    </ligand>
</feature>
<protein>
    <recommendedName>
        <fullName evidence="3">Glucanase</fullName>
        <ecNumber evidence="3">3.2.1.-</ecNumber>
    </recommendedName>
</protein>
<gene>
    <name evidence="4" type="ORF">D6T63_08530</name>
</gene>
<dbReference type="AlphaFoldDB" id="A0A3A5M1Q1"/>
<dbReference type="SUPFAM" id="SSF51989">
    <property type="entry name" value="Glycosyl hydrolases family 6, cellulases"/>
    <property type="match status" value="1"/>
</dbReference>
<feature type="binding site" evidence="2">
    <location>
        <position position="381"/>
    </location>
    <ligand>
        <name>substrate</name>
    </ligand>
</feature>
<dbReference type="InterPro" id="IPR036434">
    <property type="entry name" value="Beta_cellobiohydrolase_sf"/>
</dbReference>
<dbReference type="PANTHER" id="PTHR34876">
    <property type="match status" value="1"/>
</dbReference>
<dbReference type="PRINTS" id="PR00733">
    <property type="entry name" value="GLHYDRLASE6"/>
</dbReference>
<name>A0A3A5M1Q1_9MICC</name>
<feature type="binding site" evidence="2">
    <location>
        <position position="225"/>
    </location>
    <ligand>
        <name>substrate</name>
    </ligand>
</feature>
<feature type="chain" id="PRO_5039745171" description="Glucanase" evidence="3">
    <location>
        <begin position="25"/>
        <end position="428"/>
    </location>
</feature>
<keyword evidence="3" id="KW-0624">Polysaccharide degradation</keyword>
<dbReference type="EMBL" id="QZVT01000004">
    <property type="protein sequence ID" value="RJT79941.1"/>
    <property type="molecule type" value="Genomic_DNA"/>
</dbReference>
<evidence type="ECO:0000313" key="5">
    <source>
        <dbReference type="Proteomes" id="UP000272560"/>
    </source>
</evidence>
<keyword evidence="3" id="KW-0326">Glycosidase</keyword>
<keyword evidence="3" id="KW-0136">Cellulose degradation</keyword>
<dbReference type="PANTHER" id="PTHR34876:SF4">
    <property type="entry name" value="1,4-BETA-D-GLUCAN CELLOBIOHYDROLASE C-RELATED"/>
    <property type="match status" value="1"/>
</dbReference>
<reference evidence="4 5" key="1">
    <citation type="submission" date="2018-09" db="EMBL/GenBank/DDBJ databases">
        <title>Novel species of Arthrobacter.</title>
        <authorList>
            <person name="Liu Q."/>
            <person name="Xin Y.-H."/>
        </authorList>
    </citation>
    <scope>NUCLEOTIDE SEQUENCE [LARGE SCALE GENOMIC DNA]</scope>
    <source>
        <strain evidence="4 5">Hz2</strain>
    </source>
</reference>
<feature type="signal peptide" evidence="3">
    <location>
        <begin position="1"/>
        <end position="24"/>
    </location>
</feature>
<feature type="binding site" evidence="2">
    <location>
        <position position="89"/>
    </location>
    <ligand>
        <name>substrate</name>
    </ligand>
</feature>
<dbReference type="Gene3D" id="3.20.20.40">
    <property type="entry name" value="1, 4-beta cellobiohydrolase"/>
    <property type="match status" value="1"/>
</dbReference>
<feature type="active site" description="Proton acceptor" evidence="1">
    <location>
        <position position="383"/>
    </location>
</feature>
<feature type="binding site" evidence="2">
    <location>
        <position position="252"/>
    </location>
    <ligand>
        <name>substrate</name>
    </ligand>
</feature>
<feature type="active site" description="Proton donor" evidence="1">
    <location>
        <position position="165"/>
    </location>
</feature>
<organism evidence="4 5">
    <name type="scientific">Arthrobacter cheniae</name>
    <dbReference type="NCBI Taxonomy" id="1258888"/>
    <lineage>
        <taxon>Bacteria</taxon>
        <taxon>Bacillati</taxon>
        <taxon>Actinomycetota</taxon>
        <taxon>Actinomycetes</taxon>
        <taxon>Micrococcales</taxon>
        <taxon>Micrococcaceae</taxon>
        <taxon>Arthrobacter</taxon>
    </lineage>
</organism>
<accession>A0A3A5M1Q1</accession>
<dbReference type="InterPro" id="IPR016288">
    <property type="entry name" value="Beta_cellobiohydrolase"/>
</dbReference>
<dbReference type="GO" id="GO:0004553">
    <property type="term" value="F:hydrolase activity, hydrolyzing O-glycosyl compounds"/>
    <property type="evidence" value="ECO:0007669"/>
    <property type="project" value="InterPro"/>
</dbReference>
<dbReference type="GO" id="GO:0030245">
    <property type="term" value="P:cellulose catabolic process"/>
    <property type="evidence" value="ECO:0007669"/>
    <property type="project" value="UniProtKB-KW"/>
</dbReference>
<feature type="binding site" evidence="2">
    <location>
        <position position="349"/>
    </location>
    <ligand>
        <name>substrate</name>
    </ligand>
</feature>
<sequence length="428" mass="45587">MLSISRTCAMTLALAGVLASTALSAIPAAAQGPTGGQPTSGEPTATEFYVPKQNHYHEAQRQIADLRSSGDRAAADSLGEMISTPQAVWVTGSDPTTVTQEVRNTTHRAAGKRQVPVLAAYNLPFRDCSQYSAGGATDVAGYKAWVDALAAGIQDRAAMVVLEPDGLGIIPWYTALDGNLEWCQPAEANSATAAAERFEMLNYAVDQLKALPNTKVYLDGTHSAWLGTGEISSRLVKAGVQKADGFFLNVSNYELTERQLKFGSWVSQCIYYATEINPGAYGSCASQYYPASPSDFSTWGLTDAWYAQNVGAAANAPSSDELAHFVIDTSRNGRGPWVPSASYPDPQVWCNPPSRGLGYLPTSDTGNELADAFLWIKVPGESDGECSRGLTDNDGVDPEWGRVDPSAGAWFPEQAVDLIANTSAPVRP</sequence>
<keyword evidence="3" id="KW-0119">Carbohydrate metabolism</keyword>
<dbReference type="Pfam" id="PF01341">
    <property type="entry name" value="Glyco_hydro_6"/>
    <property type="match status" value="1"/>
</dbReference>
<keyword evidence="3" id="KW-0732">Signal</keyword>
<dbReference type="Proteomes" id="UP000272560">
    <property type="component" value="Unassembled WGS sequence"/>
</dbReference>
<comment type="similarity">
    <text evidence="3">Belongs to the glycosyl hydrolase family 6.</text>
</comment>
<comment type="caution">
    <text evidence="4">The sequence shown here is derived from an EMBL/GenBank/DDBJ whole genome shotgun (WGS) entry which is preliminary data.</text>
</comment>
<keyword evidence="5" id="KW-1185">Reference proteome</keyword>
<keyword evidence="3 4" id="KW-0378">Hydrolase</keyword>
<evidence type="ECO:0000313" key="4">
    <source>
        <dbReference type="EMBL" id="RJT79941.1"/>
    </source>
</evidence>
<dbReference type="EC" id="3.2.1.-" evidence="3"/>
<dbReference type="OrthoDB" id="309899at2"/>
<evidence type="ECO:0000256" key="1">
    <source>
        <dbReference type="PIRSR" id="PIRSR001100-1"/>
    </source>
</evidence>
<evidence type="ECO:0000256" key="2">
    <source>
        <dbReference type="PIRSR" id="PIRSR001100-2"/>
    </source>
</evidence>
<dbReference type="PIRSF" id="PIRSF001100">
    <property type="entry name" value="Beta_cellobiohydrolase"/>
    <property type="match status" value="1"/>
</dbReference>
<feature type="binding site" evidence="2">
    <location>
        <position position="222"/>
    </location>
    <ligand>
        <name>substrate</name>
    </ligand>
</feature>
<evidence type="ECO:0000256" key="3">
    <source>
        <dbReference type="RuleBase" id="RU361186"/>
    </source>
</evidence>